<keyword evidence="3" id="KW-1185">Reference proteome</keyword>
<dbReference type="Proteomes" id="UP000280008">
    <property type="component" value="Unassembled WGS sequence"/>
</dbReference>
<dbReference type="OrthoDB" id="3351920at2"/>
<sequence length="360" mass="39642">MFHVMRNSPFYGTSDLIDRFMTSLRTLFPLGVLNRVSAPAYDDGSIDAYVEWQVAETVVRLELDVKLGVLRPDGVRDAFVTPGSVPVVISPFLAPATQEALARAGWSYWDPTGNILIVSSHPPLAVQRTGATRDPDRAATDPRPLKSLKGETTSEVMVGLLANRGATSLRDFARDRRLPVSSVSRVISLLRYENLLTPTGGGPIVLRDRRLCAERWTEDYGFASTFSPRRYFSLGGRESVIDRLRRSDVDYAVTGVSAGQAWFAEKGSPGRLAPSEIWIYTNDLEAVERAADLAPDQRQGDVLVAHSEFLNREHSFSWDGVSYVTPWRIVGDLLSTRGRSAALGADLLDDLVTGDSDAQR</sequence>
<name>A0A495IGM6_9MICO</name>
<evidence type="ECO:0000313" key="3">
    <source>
        <dbReference type="Proteomes" id="UP000280008"/>
    </source>
</evidence>
<organism evidence="2 3">
    <name type="scientific">Frondihabitans australicus</name>
    <dbReference type="NCBI Taxonomy" id="386892"/>
    <lineage>
        <taxon>Bacteria</taxon>
        <taxon>Bacillati</taxon>
        <taxon>Actinomycetota</taxon>
        <taxon>Actinomycetes</taxon>
        <taxon>Micrococcales</taxon>
        <taxon>Microbacteriaceae</taxon>
        <taxon>Frondihabitans</taxon>
    </lineage>
</organism>
<reference evidence="2 3" key="1">
    <citation type="submission" date="2018-10" db="EMBL/GenBank/DDBJ databases">
        <title>Sequencing the genomes of 1000 actinobacteria strains.</title>
        <authorList>
            <person name="Klenk H.-P."/>
        </authorList>
    </citation>
    <scope>NUCLEOTIDE SEQUENCE [LARGE SCALE GENOMIC DNA]</scope>
    <source>
        <strain evidence="2 3">DSM 17894</strain>
    </source>
</reference>
<feature type="compositionally biased region" description="Basic and acidic residues" evidence="1">
    <location>
        <begin position="131"/>
        <end position="144"/>
    </location>
</feature>
<accession>A0A495IGM6</accession>
<gene>
    <name evidence="2" type="ORF">C8E83_2290</name>
</gene>
<evidence type="ECO:0008006" key="4">
    <source>
        <dbReference type="Google" id="ProtNLM"/>
    </source>
</evidence>
<proteinExistence type="predicted"/>
<evidence type="ECO:0000256" key="1">
    <source>
        <dbReference type="SAM" id="MobiDB-lite"/>
    </source>
</evidence>
<comment type="caution">
    <text evidence="2">The sequence shown here is derived from an EMBL/GenBank/DDBJ whole genome shotgun (WGS) entry which is preliminary data.</text>
</comment>
<dbReference type="AlphaFoldDB" id="A0A495IGM6"/>
<feature type="region of interest" description="Disordered" evidence="1">
    <location>
        <begin position="127"/>
        <end position="147"/>
    </location>
</feature>
<evidence type="ECO:0000313" key="2">
    <source>
        <dbReference type="EMBL" id="RKR75152.1"/>
    </source>
</evidence>
<dbReference type="RefSeq" id="WP_147430159.1">
    <property type="nucleotide sequence ID" value="NZ_RBKS01000001.1"/>
</dbReference>
<dbReference type="EMBL" id="RBKS01000001">
    <property type="protein sequence ID" value="RKR75152.1"/>
    <property type="molecule type" value="Genomic_DNA"/>
</dbReference>
<protein>
    <recommendedName>
        <fullName evidence="4">IclR-like helix-turn-helix domain-containing protein</fullName>
    </recommendedName>
</protein>